<keyword evidence="4" id="KW-0645">Protease</keyword>
<dbReference type="EMBL" id="CYYR01000009">
    <property type="protein sequence ID" value="CUN86807.1"/>
    <property type="molecule type" value="Genomic_DNA"/>
</dbReference>
<dbReference type="PANTHER" id="PTHR30487">
    <property type="entry name" value="TYPE 4 PREPILIN-LIKE PROTEINS LEADER PEPTIDE-PROCESSING ENZYME"/>
    <property type="match status" value="1"/>
</dbReference>
<feature type="transmembrane region" description="Helical" evidence="2">
    <location>
        <begin position="100"/>
        <end position="118"/>
    </location>
</feature>
<comment type="similarity">
    <text evidence="1">Belongs to the peptidase A24 family.</text>
</comment>
<protein>
    <submittedName>
        <fullName evidence="4">Flp pilus assembly protein, protease CpaA</fullName>
    </submittedName>
</protein>
<evidence type="ECO:0000256" key="2">
    <source>
        <dbReference type="SAM" id="Phobius"/>
    </source>
</evidence>
<dbReference type="GO" id="GO:0005886">
    <property type="term" value="C:plasma membrane"/>
    <property type="evidence" value="ECO:0007669"/>
    <property type="project" value="TreeGrafter"/>
</dbReference>
<keyword evidence="2" id="KW-0812">Transmembrane</keyword>
<accession>A0A174AEE1</accession>
<evidence type="ECO:0000313" key="4">
    <source>
        <dbReference type="EMBL" id="CUN86807.1"/>
    </source>
</evidence>
<evidence type="ECO:0000259" key="3">
    <source>
        <dbReference type="Pfam" id="PF01478"/>
    </source>
</evidence>
<gene>
    <name evidence="4" type="ORF">ERS852392_01567</name>
</gene>
<dbReference type="Proteomes" id="UP000095395">
    <property type="component" value="Unassembled WGS sequence"/>
</dbReference>
<proteinExistence type="inferred from homology"/>
<dbReference type="Pfam" id="PF01478">
    <property type="entry name" value="Peptidase_A24"/>
    <property type="match status" value="1"/>
</dbReference>
<keyword evidence="2" id="KW-0472">Membrane</keyword>
<dbReference type="InterPro" id="IPR000045">
    <property type="entry name" value="Prepilin_IV_endopep_pep"/>
</dbReference>
<dbReference type="PANTHER" id="PTHR30487:SF0">
    <property type="entry name" value="PREPILIN LEADER PEPTIDASE_N-METHYLTRANSFERASE-RELATED"/>
    <property type="match status" value="1"/>
</dbReference>
<feature type="domain" description="Prepilin type IV endopeptidase peptidase" evidence="3">
    <location>
        <begin position="77"/>
        <end position="187"/>
    </location>
</feature>
<dbReference type="GO" id="GO:0004190">
    <property type="term" value="F:aspartic-type endopeptidase activity"/>
    <property type="evidence" value="ECO:0007669"/>
    <property type="project" value="InterPro"/>
</dbReference>
<name>A0A174AEE1_9FIRM</name>
<dbReference type="Gene3D" id="1.20.120.1220">
    <property type="match status" value="1"/>
</dbReference>
<dbReference type="AlphaFoldDB" id="A0A174AEE1"/>
<evidence type="ECO:0000256" key="1">
    <source>
        <dbReference type="ARBA" id="ARBA00005801"/>
    </source>
</evidence>
<dbReference type="InterPro" id="IPR050882">
    <property type="entry name" value="Prepilin_peptidase/N-MTase"/>
</dbReference>
<feature type="transmembrane region" description="Helical" evidence="2">
    <location>
        <begin position="68"/>
        <end position="88"/>
    </location>
</feature>
<keyword evidence="2" id="KW-1133">Transmembrane helix</keyword>
<evidence type="ECO:0000313" key="5">
    <source>
        <dbReference type="Proteomes" id="UP000095395"/>
    </source>
</evidence>
<dbReference type="GO" id="GO:0006465">
    <property type="term" value="P:signal peptide processing"/>
    <property type="evidence" value="ECO:0007669"/>
    <property type="project" value="TreeGrafter"/>
</dbReference>
<feature type="transmembrane region" description="Helical" evidence="2">
    <location>
        <begin position="124"/>
        <end position="147"/>
    </location>
</feature>
<keyword evidence="4" id="KW-0378">Hydrolase</keyword>
<organism evidence="4 5">
    <name type="scientific">Roseburia inulinivorans</name>
    <dbReference type="NCBI Taxonomy" id="360807"/>
    <lineage>
        <taxon>Bacteria</taxon>
        <taxon>Bacillati</taxon>
        <taxon>Bacillota</taxon>
        <taxon>Clostridia</taxon>
        <taxon>Lachnospirales</taxon>
        <taxon>Lachnospiraceae</taxon>
        <taxon>Roseburia</taxon>
    </lineage>
</organism>
<feature type="transmembrane region" description="Helical" evidence="2">
    <location>
        <begin position="159"/>
        <end position="189"/>
    </location>
</feature>
<feature type="transmembrane region" description="Helical" evidence="2">
    <location>
        <begin position="38"/>
        <end position="62"/>
    </location>
</feature>
<feature type="transmembrane region" description="Helical" evidence="2">
    <location>
        <begin position="201"/>
        <end position="218"/>
    </location>
</feature>
<sequence>MKMNFASVVLEAVLTTGLYYASQYLIDKKYNLDLKKKNTWITDGTVIAVGIIQFIAAFWIGMNRLSNLTVIQTAMTLIFFCGLGILAVTDIKRKIIPNKILVLLLLFWTAGVSMLLILQTEFGLTILFESLAGGTIGGIIFLLCYLLSKGQLGAGDVKLVFVMGLYLTGERIIGAVFYGTLICCVYSVLLLIRKKITKKDGVPMTPFLYLGTIITYIIM</sequence>
<feature type="transmembrane region" description="Helical" evidence="2">
    <location>
        <begin position="6"/>
        <end position="26"/>
    </location>
</feature>
<reference evidence="4 5" key="1">
    <citation type="submission" date="2015-09" db="EMBL/GenBank/DDBJ databases">
        <authorList>
            <consortium name="Pathogen Informatics"/>
        </authorList>
    </citation>
    <scope>NUCLEOTIDE SEQUENCE [LARGE SCALE GENOMIC DNA]</scope>
    <source>
        <strain evidence="4 5">2789STDY5608835</strain>
    </source>
</reference>